<dbReference type="InterPro" id="IPR036388">
    <property type="entry name" value="WH-like_DNA-bd_sf"/>
</dbReference>
<sequence length="149" mass="17381">MKYVILDLLEERPAHGYEVIRALGERSRGFYAPSPGSVYPTLQMLEDMGYVRSSRRDGKRVYEITGQGKTFLREHREEVEDVWGRFGRGRDPEFEGELHEIRHELGDLGRLFARKLRAGRVDREKLRRVRGVVVRAAREIEDILEEDPA</sequence>
<organism evidence="2 3">
    <name type="scientific">Rubrobacter xylanophilus</name>
    <dbReference type="NCBI Taxonomy" id="49319"/>
    <lineage>
        <taxon>Bacteria</taxon>
        <taxon>Bacillati</taxon>
        <taxon>Actinomycetota</taxon>
        <taxon>Rubrobacteria</taxon>
        <taxon>Rubrobacterales</taxon>
        <taxon>Rubrobacteraceae</taxon>
        <taxon>Rubrobacter</taxon>
    </lineage>
</organism>
<dbReference type="Pfam" id="PF03551">
    <property type="entry name" value="PadR"/>
    <property type="match status" value="1"/>
</dbReference>
<dbReference type="AlphaFoldDB" id="A0A510HM17"/>
<name>A0A510HM17_9ACTN</name>
<keyword evidence="3" id="KW-1185">Reference proteome</keyword>
<evidence type="ECO:0000313" key="3">
    <source>
        <dbReference type="Proteomes" id="UP000318065"/>
    </source>
</evidence>
<dbReference type="EMBL" id="AP019791">
    <property type="protein sequence ID" value="BBL81060.1"/>
    <property type="molecule type" value="Genomic_DNA"/>
</dbReference>
<dbReference type="SUPFAM" id="SSF46785">
    <property type="entry name" value="Winged helix' DNA-binding domain"/>
    <property type="match status" value="1"/>
</dbReference>
<dbReference type="Gene3D" id="1.10.10.10">
    <property type="entry name" value="Winged helix-like DNA-binding domain superfamily/Winged helix DNA-binding domain"/>
    <property type="match status" value="1"/>
</dbReference>
<evidence type="ECO:0000259" key="1">
    <source>
        <dbReference type="Pfam" id="PF03551"/>
    </source>
</evidence>
<dbReference type="InterPro" id="IPR036390">
    <property type="entry name" value="WH_DNA-bd_sf"/>
</dbReference>
<dbReference type="PANTHER" id="PTHR43252:SF2">
    <property type="entry name" value="TRANSCRIPTION REGULATOR, PADR-LIKE FAMILY"/>
    <property type="match status" value="1"/>
</dbReference>
<accession>A0A510HM17</accession>
<gene>
    <name evidence="2" type="ORF">RxyAA322_29140</name>
</gene>
<proteinExistence type="predicted"/>
<dbReference type="Proteomes" id="UP000318065">
    <property type="component" value="Chromosome"/>
</dbReference>
<reference evidence="2" key="1">
    <citation type="journal article" date="2019" name="Microbiol. Resour. Announc.">
        <title>Complete Genome Sequence of Rubrobacter xylanophilus Strain AA3-22, Isolated from Arima Onsen in Japan.</title>
        <authorList>
            <person name="Tomariguchi N."/>
            <person name="Miyazaki K."/>
        </authorList>
    </citation>
    <scope>NUCLEOTIDE SEQUENCE [LARGE SCALE GENOMIC DNA]</scope>
    <source>
        <strain evidence="2">AA3-22</strain>
    </source>
</reference>
<evidence type="ECO:0000313" key="2">
    <source>
        <dbReference type="EMBL" id="BBL81060.1"/>
    </source>
</evidence>
<feature type="domain" description="Transcription regulator PadR N-terminal" evidence="1">
    <location>
        <begin position="5"/>
        <end position="74"/>
    </location>
</feature>
<protein>
    <recommendedName>
        <fullName evidence="1">Transcription regulator PadR N-terminal domain-containing protein</fullName>
    </recommendedName>
</protein>
<dbReference type="PANTHER" id="PTHR43252">
    <property type="entry name" value="TRANSCRIPTIONAL REGULATOR YQJI"/>
    <property type="match status" value="1"/>
</dbReference>
<dbReference type="InterPro" id="IPR005149">
    <property type="entry name" value="Tscrpt_reg_PadR_N"/>
</dbReference>